<feature type="transmembrane region" description="Helical" evidence="1">
    <location>
        <begin position="21"/>
        <end position="42"/>
    </location>
</feature>
<protein>
    <submittedName>
        <fullName evidence="2">Uncharacterized protein</fullName>
    </submittedName>
</protein>
<keyword evidence="1" id="KW-1133">Transmembrane helix</keyword>
<gene>
    <name evidence="2" type="ORF">SAMN05661093_07644</name>
</gene>
<organism evidence="2 3">
    <name type="scientific">Kibdelosporangium aridum</name>
    <dbReference type="NCBI Taxonomy" id="2030"/>
    <lineage>
        <taxon>Bacteria</taxon>
        <taxon>Bacillati</taxon>
        <taxon>Actinomycetota</taxon>
        <taxon>Actinomycetes</taxon>
        <taxon>Pseudonocardiales</taxon>
        <taxon>Pseudonocardiaceae</taxon>
        <taxon>Kibdelosporangium</taxon>
    </lineage>
</organism>
<dbReference type="EMBL" id="FWXV01000008">
    <property type="protein sequence ID" value="SMD22842.1"/>
    <property type="molecule type" value="Genomic_DNA"/>
</dbReference>
<proteinExistence type="predicted"/>
<name>A0A1W2FMB0_KIBAR</name>
<keyword evidence="1" id="KW-0812">Transmembrane</keyword>
<keyword evidence="3" id="KW-1185">Reference proteome</keyword>
<evidence type="ECO:0000313" key="3">
    <source>
        <dbReference type="Proteomes" id="UP000192674"/>
    </source>
</evidence>
<evidence type="ECO:0000256" key="1">
    <source>
        <dbReference type="SAM" id="Phobius"/>
    </source>
</evidence>
<dbReference type="Proteomes" id="UP000192674">
    <property type="component" value="Unassembled WGS sequence"/>
</dbReference>
<dbReference type="OrthoDB" id="3693304at2"/>
<accession>A0A1W2FMB0</accession>
<reference evidence="2 3" key="1">
    <citation type="submission" date="2017-04" db="EMBL/GenBank/DDBJ databases">
        <authorList>
            <person name="Afonso C.L."/>
            <person name="Miller P.J."/>
            <person name="Scott M.A."/>
            <person name="Spackman E."/>
            <person name="Goraichik I."/>
            <person name="Dimitrov K.M."/>
            <person name="Suarez D.L."/>
            <person name="Swayne D.E."/>
        </authorList>
    </citation>
    <scope>NUCLEOTIDE SEQUENCE [LARGE SCALE GENOMIC DNA]</scope>
    <source>
        <strain evidence="2 3">DSM 43828</strain>
    </source>
</reference>
<dbReference type="RefSeq" id="WP_033392982.1">
    <property type="nucleotide sequence ID" value="NZ_FWXV01000008.1"/>
</dbReference>
<sequence length="82" mass="9338">MNKTRKYETLKYLDNRLPFTWRGAIAVFGAASLLFVGISSLVSGDMHSGWWLLLFGVLATASAIWLFRSARELRRMEKGNRS</sequence>
<dbReference type="AlphaFoldDB" id="A0A1W2FMB0"/>
<keyword evidence="1" id="KW-0472">Membrane</keyword>
<feature type="transmembrane region" description="Helical" evidence="1">
    <location>
        <begin position="48"/>
        <end position="67"/>
    </location>
</feature>
<evidence type="ECO:0000313" key="2">
    <source>
        <dbReference type="EMBL" id="SMD22842.1"/>
    </source>
</evidence>